<evidence type="ECO:0000313" key="2">
    <source>
        <dbReference type="EMBL" id="HIS35789.1"/>
    </source>
</evidence>
<evidence type="ECO:0000313" key="3">
    <source>
        <dbReference type="Proteomes" id="UP000823928"/>
    </source>
</evidence>
<gene>
    <name evidence="2" type="ORF">IAC10_04070</name>
</gene>
<dbReference type="Gene3D" id="1.10.260.40">
    <property type="entry name" value="lambda repressor-like DNA-binding domains"/>
    <property type="match status" value="1"/>
</dbReference>
<organism evidence="2 3">
    <name type="scientific">Candidatus Scatousia excrementigallinarum</name>
    <dbReference type="NCBI Taxonomy" id="2840935"/>
    <lineage>
        <taxon>Bacteria</taxon>
        <taxon>Candidatus Scatousia</taxon>
    </lineage>
</organism>
<feature type="domain" description="HTH cro/C1-type" evidence="1">
    <location>
        <begin position="54"/>
        <end position="100"/>
    </location>
</feature>
<dbReference type="CDD" id="cd00093">
    <property type="entry name" value="HTH_XRE"/>
    <property type="match status" value="1"/>
</dbReference>
<dbReference type="InterPro" id="IPR010982">
    <property type="entry name" value="Lambda_DNA-bd_dom_sf"/>
</dbReference>
<dbReference type="Proteomes" id="UP000823928">
    <property type="component" value="Unassembled WGS sequence"/>
</dbReference>
<dbReference type="SUPFAM" id="SSF47413">
    <property type="entry name" value="lambda repressor-like DNA-binding domains"/>
    <property type="match status" value="1"/>
</dbReference>
<proteinExistence type="predicted"/>
<comment type="caution">
    <text evidence="2">The sequence shown here is derived from an EMBL/GenBank/DDBJ whole genome shotgun (WGS) entry which is preliminary data.</text>
</comment>
<dbReference type="GO" id="GO:0003677">
    <property type="term" value="F:DNA binding"/>
    <property type="evidence" value="ECO:0007669"/>
    <property type="project" value="InterPro"/>
</dbReference>
<reference evidence="2" key="1">
    <citation type="submission" date="2020-10" db="EMBL/GenBank/DDBJ databases">
        <authorList>
            <person name="Gilroy R."/>
        </authorList>
    </citation>
    <scope>NUCLEOTIDE SEQUENCE</scope>
    <source>
        <strain evidence="2">6276</strain>
    </source>
</reference>
<dbReference type="EMBL" id="DVIU01000084">
    <property type="protein sequence ID" value="HIS35789.1"/>
    <property type="molecule type" value="Genomic_DNA"/>
</dbReference>
<dbReference type="InterPro" id="IPR001387">
    <property type="entry name" value="Cro/C1-type_HTH"/>
</dbReference>
<name>A0A9D1EY87_9BACT</name>
<evidence type="ECO:0000259" key="1">
    <source>
        <dbReference type="PROSITE" id="PS50943"/>
    </source>
</evidence>
<sequence length="104" mass="12078">MARKYINWEKTGKNLQILRADNLALRKYVCRELNYDKGDCSGDCDTCKYDMDTNISRTELAKVFNVSDSVIFNWENGITPVDLEDMLFYCQLAEVTLDDIVVYD</sequence>
<dbReference type="Pfam" id="PF01381">
    <property type="entry name" value="HTH_3"/>
    <property type="match status" value="1"/>
</dbReference>
<accession>A0A9D1EY87</accession>
<dbReference type="PROSITE" id="PS50943">
    <property type="entry name" value="HTH_CROC1"/>
    <property type="match status" value="1"/>
</dbReference>
<protein>
    <submittedName>
        <fullName evidence="2">Helix-turn-helix transcriptional regulator</fullName>
    </submittedName>
</protein>
<reference evidence="2" key="2">
    <citation type="journal article" date="2021" name="PeerJ">
        <title>Extensive microbial diversity within the chicken gut microbiome revealed by metagenomics and culture.</title>
        <authorList>
            <person name="Gilroy R."/>
            <person name="Ravi A."/>
            <person name="Getino M."/>
            <person name="Pursley I."/>
            <person name="Horton D.L."/>
            <person name="Alikhan N.F."/>
            <person name="Baker D."/>
            <person name="Gharbi K."/>
            <person name="Hall N."/>
            <person name="Watson M."/>
            <person name="Adriaenssens E.M."/>
            <person name="Foster-Nyarko E."/>
            <person name="Jarju S."/>
            <person name="Secka A."/>
            <person name="Antonio M."/>
            <person name="Oren A."/>
            <person name="Chaudhuri R.R."/>
            <person name="La Ragione R."/>
            <person name="Hildebrand F."/>
            <person name="Pallen M.J."/>
        </authorList>
    </citation>
    <scope>NUCLEOTIDE SEQUENCE</scope>
    <source>
        <strain evidence="2">6276</strain>
    </source>
</reference>
<dbReference type="AlphaFoldDB" id="A0A9D1EY87"/>